<reference evidence="2 3" key="1">
    <citation type="submission" date="2024-09" db="EMBL/GenBank/DDBJ databases">
        <authorList>
            <person name="Sun Q."/>
            <person name="Mori K."/>
        </authorList>
    </citation>
    <scope>NUCLEOTIDE SEQUENCE [LARGE SCALE GENOMIC DNA]</scope>
    <source>
        <strain evidence="2 3">JCM 3307</strain>
    </source>
</reference>
<keyword evidence="3" id="KW-1185">Reference proteome</keyword>
<evidence type="ECO:0000313" key="3">
    <source>
        <dbReference type="Proteomes" id="UP001589608"/>
    </source>
</evidence>
<keyword evidence="1" id="KW-1133">Transmembrane helix</keyword>
<gene>
    <name evidence="2" type="ORF">ACFFTR_23120</name>
</gene>
<dbReference type="Proteomes" id="UP001589608">
    <property type="component" value="Unassembled WGS sequence"/>
</dbReference>
<keyword evidence="1" id="KW-0812">Transmembrane</keyword>
<evidence type="ECO:0008006" key="4">
    <source>
        <dbReference type="Google" id="ProtNLM"/>
    </source>
</evidence>
<feature type="transmembrane region" description="Helical" evidence="1">
    <location>
        <begin position="17"/>
        <end position="40"/>
    </location>
</feature>
<keyword evidence="1" id="KW-0472">Membrane</keyword>
<dbReference type="RefSeq" id="WP_223092963.1">
    <property type="nucleotide sequence ID" value="NZ_CP061913.1"/>
</dbReference>
<dbReference type="EMBL" id="JBHMCA010000043">
    <property type="protein sequence ID" value="MFB9445983.1"/>
    <property type="molecule type" value="Genomic_DNA"/>
</dbReference>
<evidence type="ECO:0000313" key="2">
    <source>
        <dbReference type="EMBL" id="MFB9445983.1"/>
    </source>
</evidence>
<evidence type="ECO:0000256" key="1">
    <source>
        <dbReference type="SAM" id="Phobius"/>
    </source>
</evidence>
<comment type="caution">
    <text evidence="2">The sequence shown here is derived from an EMBL/GenBank/DDBJ whole genome shotgun (WGS) entry which is preliminary data.</text>
</comment>
<proteinExistence type="predicted"/>
<organism evidence="2 3">
    <name type="scientific">Dactylosporangium vinaceum</name>
    <dbReference type="NCBI Taxonomy" id="53362"/>
    <lineage>
        <taxon>Bacteria</taxon>
        <taxon>Bacillati</taxon>
        <taxon>Actinomycetota</taxon>
        <taxon>Actinomycetes</taxon>
        <taxon>Micromonosporales</taxon>
        <taxon>Micromonosporaceae</taxon>
        <taxon>Dactylosporangium</taxon>
    </lineage>
</organism>
<sequence length="170" mass="17585">MTDIEVPAMRRSGPVRLAVAAGFGICASGTVLLITLALLHHGTGRPAALCAALATASLTAVMRQRHPARPPVRLTRAGLQLPGAGDEPRTLAWADIETATVAGGRLSPRLVVVPADPNGSVDAAAPRRRAATPSRTRLPIVVPLGGSRTEHARLRTGLAAQLKTEPGDAR</sequence>
<protein>
    <recommendedName>
        <fullName evidence="4">Integral membrane protein</fullName>
    </recommendedName>
</protein>
<accession>A0ABV5MBB9</accession>
<name>A0ABV5MBB9_9ACTN</name>